<keyword evidence="7" id="KW-1185">Reference proteome</keyword>
<comment type="subcellular location">
    <subcellularLocation>
        <location evidence="4">Nucleus</location>
    </subcellularLocation>
</comment>
<dbReference type="PANTHER" id="PTHR45935:SF26">
    <property type="entry name" value="SCAN DOMAIN-CONTAINING PROTEIN SCAND2P-RELATED"/>
    <property type="match status" value="1"/>
</dbReference>
<dbReference type="FunFam" id="1.10.10.60:FF:000032">
    <property type="entry name" value="Zinc finger and SCAN domain-containing 20"/>
    <property type="match status" value="1"/>
</dbReference>
<keyword evidence="3 4" id="KW-0539">Nucleus</keyword>
<feature type="domain" description="SCAN box" evidence="5">
    <location>
        <begin position="47"/>
        <end position="127"/>
    </location>
</feature>
<dbReference type="AlphaFoldDB" id="A0A6A1PZ07"/>
<dbReference type="InterPro" id="IPR050916">
    <property type="entry name" value="SCAN-C2H2_zinc_finger"/>
</dbReference>
<gene>
    <name evidence="6" type="ORF">E2I00_004659</name>
</gene>
<dbReference type="Pfam" id="PF02023">
    <property type="entry name" value="SCAN"/>
    <property type="match status" value="1"/>
</dbReference>
<name>A0A6A1PZ07_BALPH</name>
<dbReference type="SUPFAM" id="SSF47353">
    <property type="entry name" value="Retrovirus capsid dimerization domain-like"/>
    <property type="match status" value="1"/>
</dbReference>
<dbReference type="InterPro" id="IPR038269">
    <property type="entry name" value="SCAN_sf"/>
</dbReference>
<evidence type="ECO:0000256" key="2">
    <source>
        <dbReference type="ARBA" id="ARBA00006991"/>
    </source>
</evidence>
<evidence type="ECO:0000256" key="1">
    <source>
        <dbReference type="ARBA" id="ARBA00003767"/>
    </source>
</evidence>
<dbReference type="Gene3D" id="1.10.4020.10">
    <property type="entry name" value="DNA breaking-rejoining enzymes"/>
    <property type="match status" value="1"/>
</dbReference>
<dbReference type="PANTHER" id="PTHR45935">
    <property type="entry name" value="PROTEIN ZBED8-RELATED"/>
    <property type="match status" value="1"/>
</dbReference>
<dbReference type="SMART" id="SM00431">
    <property type="entry name" value="SCAN"/>
    <property type="match status" value="1"/>
</dbReference>
<comment type="caution">
    <text evidence="6">The sequence shown here is derived from an EMBL/GenBank/DDBJ whole genome shotgun (WGS) entry which is preliminary data.</text>
</comment>
<reference evidence="6 7" key="1">
    <citation type="journal article" date="2019" name="PLoS ONE">
        <title>Genomic analyses reveal an absence of contemporary introgressive admixture between fin whales and blue whales, despite known hybrids.</title>
        <authorList>
            <person name="Westbury M.V."/>
            <person name="Petersen B."/>
            <person name="Lorenzen E.D."/>
        </authorList>
    </citation>
    <scope>NUCLEOTIDE SEQUENCE [LARGE SCALE GENOMIC DNA]</scope>
    <source>
        <strain evidence="6">FinWhale-01</strain>
    </source>
</reference>
<proteinExistence type="inferred from homology"/>
<dbReference type="Proteomes" id="UP000437017">
    <property type="component" value="Unassembled WGS sequence"/>
</dbReference>
<protein>
    <recommendedName>
        <fullName evidence="5">SCAN box domain-containing protein</fullName>
    </recommendedName>
</protein>
<evidence type="ECO:0000313" key="6">
    <source>
        <dbReference type="EMBL" id="KAB0400920.1"/>
    </source>
</evidence>
<dbReference type="FunFam" id="1.10.4020.10:FF:000001">
    <property type="entry name" value="zinc finger protein 263 isoform X1"/>
    <property type="match status" value="1"/>
</dbReference>
<dbReference type="GO" id="GO:0005634">
    <property type="term" value="C:nucleus"/>
    <property type="evidence" value="ECO:0007669"/>
    <property type="project" value="UniProtKB-SubCell"/>
</dbReference>
<evidence type="ECO:0000313" key="7">
    <source>
        <dbReference type="Proteomes" id="UP000437017"/>
    </source>
</evidence>
<dbReference type="InterPro" id="IPR044822">
    <property type="entry name" value="Myb_DNA-bind_4"/>
</dbReference>
<dbReference type="OrthoDB" id="9909279at2759"/>
<dbReference type="PROSITE" id="PS50804">
    <property type="entry name" value="SCAN_BOX"/>
    <property type="match status" value="1"/>
</dbReference>
<dbReference type="CDD" id="cd07936">
    <property type="entry name" value="SCAN"/>
    <property type="match status" value="1"/>
</dbReference>
<organism evidence="6 7">
    <name type="scientific">Balaenoptera physalus</name>
    <name type="common">Fin whale</name>
    <name type="synonym">Balaena physalus</name>
    <dbReference type="NCBI Taxonomy" id="9770"/>
    <lineage>
        <taxon>Eukaryota</taxon>
        <taxon>Metazoa</taxon>
        <taxon>Chordata</taxon>
        <taxon>Craniata</taxon>
        <taxon>Vertebrata</taxon>
        <taxon>Euteleostomi</taxon>
        <taxon>Mammalia</taxon>
        <taxon>Eutheria</taxon>
        <taxon>Laurasiatheria</taxon>
        <taxon>Artiodactyla</taxon>
        <taxon>Whippomorpha</taxon>
        <taxon>Cetacea</taxon>
        <taxon>Mysticeti</taxon>
        <taxon>Balaenopteridae</taxon>
        <taxon>Balaenoptera</taxon>
    </lineage>
</organism>
<dbReference type="Gene3D" id="1.10.10.60">
    <property type="entry name" value="Homeodomain-like"/>
    <property type="match status" value="1"/>
</dbReference>
<sequence>MAVAVDEQIQTPQVQEELQIVKLEEDSHWEQEIFFQGSIPGPETSCQHFWYFHYQEASGPREALIQLQKLCYQWLRPEKCTKEQILELLVLEQFLAVLPQEIQIWVRQKHPESGEEAVALVEDLQKEPGRLGLQGQEVLSEEKEPSGSVLGPLNIHLKQAQTESMYLFQAVVKNSQPEPEDQMNHSPKVKLGSFRESGLPDPQTLGPSMENSCDQGTMSSSQGLKDEKVAGMHWGYEETNIFLGILSESWIHEKLRTCHRNRQVYRIVAERLRERGFLRTLEQCRYRFKNLQTNYRKARSTHVLGTCPFYN</sequence>
<evidence type="ECO:0000256" key="4">
    <source>
        <dbReference type="PROSITE-ProRule" id="PRU00187"/>
    </source>
</evidence>
<evidence type="ECO:0000256" key="3">
    <source>
        <dbReference type="ARBA" id="ARBA00023242"/>
    </source>
</evidence>
<comment type="similarity">
    <text evidence="2">Belongs to the krueppel C2H2-type zinc-finger protein family.</text>
</comment>
<dbReference type="EMBL" id="SGJD01001283">
    <property type="protein sequence ID" value="KAB0400920.1"/>
    <property type="molecule type" value="Genomic_DNA"/>
</dbReference>
<accession>A0A6A1PZ07</accession>
<evidence type="ECO:0000259" key="5">
    <source>
        <dbReference type="PROSITE" id="PS50804"/>
    </source>
</evidence>
<dbReference type="InterPro" id="IPR003309">
    <property type="entry name" value="SCAN_dom"/>
</dbReference>
<comment type="function">
    <text evidence="1">May be involved in transcriptional regulation.</text>
</comment>
<dbReference type="Pfam" id="PF13837">
    <property type="entry name" value="Myb_DNA-bind_4"/>
    <property type="match status" value="1"/>
</dbReference>